<dbReference type="EMBL" id="PIPJ01000009">
    <property type="protein sequence ID" value="RUO18966.1"/>
    <property type="molecule type" value="Genomic_DNA"/>
</dbReference>
<dbReference type="Gene3D" id="3.20.20.140">
    <property type="entry name" value="Metal-dependent hydrolases"/>
    <property type="match status" value="1"/>
</dbReference>
<dbReference type="InterPro" id="IPR018228">
    <property type="entry name" value="DNase_TatD-rel_CS"/>
</dbReference>
<dbReference type="FunFam" id="3.20.20.140:FF:000005">
    <property type="entry name" value="TatD family hydrolase"/>
    <property type="match status" value="1"/>
</dbReference>
<protein>
    <submittedName>
        <fullName evidence="5">Hydrolase TatD</fullName>
    </submittedName>
</protein>
<feature type="binding site" evidence="4">
    <location>
        <position position="93"/>
    </location>
    <ligand>
        <name>a divalent metal cation</name>
        <dbReference type="ChEBI" id="CHEBI:60240"/>
        <label>1</label>
    </ligand>
</feature>
<evidence type="ECO:0000256" key="3">
    <source>
        <dbReference type="ARBA" id="ARBA00022801"/>
    </source>
</evidence>
<dbReference type="Proteomes" id="UP000288395">
    <property type="component" value="Unassembled WGS sequence"/>
</dbReference>
<dbReference type="SUPFAM" id="SSF51556">
    <property type="entry name" value="Metallo-dependent hydrolases"/>
    <property type="match status" value="1"/>
</dbReference>
<feature type="binding site" evidence="4">
    <location>
        <position position="205"/>
    </location>
    <ligand>
        <name>a divalent metal cation</name>
        <dbReference type="ChEBI" id="CHEBI:60240"/>
        <label>1</label>
    </ligand>
</feature>
<dbReference type="PIRSF" id="PIRSF005902">
    <property type="entry name" value="DNase_TatD"/>
    <property type="match status" value="1"/>
</dbReference>
<dbReference type="PANTHER" id="PTHR46124">
    <property type="entry name" value="D-AMINOACYL-TRNA DEACYLASE"/>
    <property type="match status" value="1"/>
</dbReference>
<feature type="binding site" evidence="4">
    <location>
        <position position="154"/>
    </location>
    <ligand>
        <name>a divalent metal cation</name>
        <dbReference type="ChEBI" id="CHEBI:60240"/>
        <label>2</label>
    </ligand>
</feature>
<sequence length="268" mass="29036">MSWVDIGVNLTASTLQQRADVVIADAIQASVTRQVIVGTSVAESKQALALADALPGCIATVGVHPHDAVNANADFISQLQDLAKHPLARAIGECGLDYNRNYSPPDVQRKVFAAQLELAVELQMPVYLHERDAIGDQLAILDRYIDALPAAIVHCFTGGTDALAAYKERDCYIGVTGWVCDERRGVALQAAVPEISRNRLLLETDAPYLMPRTIRPRPKSRTNVPANLPWVAEKVAELCELSLAELAAITTSNAQRVFGIWPHGELAP</sequence>
<dbReference type="RefSeq" id="WP_126768044.1">
    <property type="nucleotide sequence ID" value="NZ_PIPJ01000009.1"/>
</dbReference>
<evidence type="ECO:0000256" key="4">
    <source>
        <dbReference type="PIRSR" id="PIRSR005902-1"/>
    </source>
</evidence>
<dbReference type="InterPro" id="IPR032466">
    <property type="entry name" value="Metal_Hydrolase"/>
</dbReference>
<name>A0A432VRM3_9GAMM</name>
<feature type="binding site" evidence="4">
    <location>
        <position position="129"/>
    </location>
    <ligand>
        <name>a divalent metal cation</name>
        <dbReference type="ChEBI" id="CHEBI:60240"/>
        <label>2</label>
    </ligand>
</feature>
<dbReference type="PANTHER" id="PTHR46124:SF2">
    <property type="entry name" value="D-AMINOACYL-TRNA DEACYLASE"/>
    <property type="match status" value="1"/>
</dbReference>
<dbReference type="GO" id="GO:0016788">
    <property type="term" value="F:hydrolase activity, acting on ester bonds"/>
    <property type="evidence" value="ECO:0007669"/>
    <property type="project" value="InterPro"/>
</dbReference>
<dbReference type="OrthoDB" id="9810005at2"/>
<evidence type="ECO:0000313" key="6">
    <source>
        <dbReference type="Proteomes" id="UP000288395"/>
    </source>
</evidence>
<dbReference type="CDD" id="cd01310">
    <property type="entry name" value="TatD_DNAse"/>
    <property type="match status" value="1"/>
</dbReference>
<dbReference type="InterPro" id="IPR001130">
    <property type="entry name" value="TatD-like"/>
</dbReference>
<evidence type="ECO:0000256" key="1">
    <source>
        <dbReference type="ARBA" id="ARBA00009275"/>
    </source>
</evidence>
<dbReference type="GO" id="GO:0046872">
    <property type="term" value="F:metal ion binding"/>
    <property type="evidence" value="ECO:0007669"/>
    <property type="project" value="UniProtKB-KW"/>
</dbReference>
<accession>A0A432VRM3</accession>
<evidence type="ECO:0000313" key="5">
    <source>
        <dbReference type="EMBL" id="RUO18966.1"/>
    </source>
</evidence>
<reference evidence="6" key="1">
    <citation type="journal article" date="2018" name="Front. Microbiol.">
        <title>Genome-Based Analysis Reveals the Taxonomy and Diversity of the Family Idiomarinaceae.</title>
        <authorList>
            <person name="Liu Y."/>
            <person name="Lai Q."/>
            <person name="Shao Z."/>
        </authorList>
    </citation>
    <scope>NUCLEOTIDE SEQUENCE [LARGE SCALE GENOMIC DNA]</scope>
    <source>
        <strain evidence="6">GBPy7</strain>
    </source>
</reference>
<dbReference type="GO" id="GO:0005829">
    <property type="term" value="C:cytosol"/>
    <property type="evidence" value="ECO:0007669"/>
    <property type="project" value="TreeGrafter"/>
</dbReference>
<organism evidence="5 6">
    <name type="scientific">Aliidiomarina iranensis</name>
    <dbReference type="NCBI Taxonomy" id="1434071"/>
    <lineage>
        <taxon>Bacteria</taxon>
        <taxon>Pseudomonadati</taxon>
        <taxon>Pseudomonadota</taxon>
        <taxon>Gammaproteobacteria</taxon>
        <taxon>Alteromonadales</taxon>
        <taxon>Idiomarinaceae</taxon>
        <taxon>Aliidiomarina</taxon>
    </lineage>
</organism>
<gene>
    <name evidence="5" type="ORF">CWE08_10420</name>
</gene>
<proteinExistence type="inferred from homology"/>
<keyword evidence="3 5" id="KW-0378">Hydrolase</keyword>
<keyword evidence="2 4" id="KW-0479">Metal-binding</keyword>
<dbReference type="Pfam" id="PF01026">
    <property type="entry name" value="TatD_DNase"/>
    <property type="match status" value="1"/>
</dbReference>
<dbReference type="AlphaFoldDB" id="A0A432VRM3"/>
<dbReference type="PROSITE" id="PS01091">
    <property type="entry name" value="TATD_3"/>
    <property type="match status" value="1"/>
</dbReference>
<comment type="caution">
    <text evidence="5">The sequence shown here is derived from an EMBL/GenBank/DDBJ whole genome shotgun (WGS) entry which is preliminary data.</text>
</comment>
<comment type="similarity">
    <text evidence="1">Belongs to the metallo-dependent hydrolases superfamily. TatD-type hydrolase family.</text>
</comment>
<evidence type="ECO:0000256" key="2">
    <source>
        <dbReference type="ARBA" id="ARBA00022723"/>
    </source>
</evidence>
<keyword evidence="6" id="KW-1185">Reference proteome</keyword>